<accession>A0A640UPY7</accession>
<reference evidence="1 2" key="1">
    <citation type="submission" date="2019-12" db="EMBL/GenBank/DDBJ databases">
        <title>Whole genome shotgun sequence of Streptomyces tubercidicus NBRC 13090.</title>
        <authorList>
            <person name="Ichikawa N."/>
            <person name="Kimura A."/>
            <person name="Kitahashi Y."/>
            <person name="Komaki H."/>
            <person name="Tamura T."/>
        </authorList>
    </citation>
    <scope>NUCLEOTIDE SEQUENCE [LARGE SCALE GENOMIC DNA]</scope>
    <source>
        <strain evidence="1 2">NBRC 13090</strain>
    </source>
</reference>
<comment type="caution">
    <text evidence="1">The sequence shown here is derived from an EMBL/GenBank/DDBJ whole genome shotgun (WGS) entry which is preliminary data.</text>
</comment>
<dbReference type="AlphaFoldDB" id="A0A640UPY7"/>
<keyword evidence="2" id="KW-1185">Reference proteome</keyword>
<sequence length="68" mass="7375">MDHAHTAGAQPCLQTVLAGVFRMLRFRSDAGIAQRWHGSTPVSLPVPFGRKCDARSLVDGAYEMSEAC</sequence>
<proteinExistence type="predicted"/>
<organism evidence="1 2">
    <name type="scientific">Streptomyces tubercidicus</name>
    <dbReference type="NCBI Taxonomy" id="47759"/>
    <lineage>
        <taxon>Bacteria</taxon>
        <taxon>Bacillati</taxon>
        <taxon>Actinomycetota</taxon>
        <taxon>Actinomycetes</taxon>
        <taxon>Kitasatosporales</taxon>
        <taxon>Streptomycetaceae</taxon>
        <taxon>Streptomyces</taxon>
    </lineage>
</organism>
<gene>
    <name evidence="1" type="ORF">Stube_27560</name>
</gene>
<name>A0A640UPY7_9ACTN</name>
<evidence type="ECO:0000313" key="2">
    <source>
        <dbReference type="Proteomes" id="UP000431826"/>
    </source>
</evidence>
<protein>
    <submittedName>
        <fullName evidence="1">Uncharacterized protein</fullName>
    </submittedName>
</protein>
<dbReference type="Proteomes" id="UP000431826">
    <property type="component" value="Unassembled WGS sequence"/>
</dbReference>
<evidence type="ECO:0000313" key="1">
    <source>
        <dbReference type="EMBL" id="GFE38083.1"/>
    </source>
</evidence>
<dbReference type="EMBL" id="BLIR01000001">
    <property type="protein sequence ID" value="GFE38083.1"/>
    <property type="molecule type" value="Genomic_DNA"/>
</dbReference>